<dbReference type="CDD" id="cd00086">
    <property type="entry name" value="homeodomain"/>
    <property type="match status" value="1"/>
</dbReference>
<feature type="compositionally biased region" description="Acidic residues" evidence="11">
    <location>
        <begin position="70"/>
        <end position="84"/>
    </location>
</feature>
<dbReference type="Gene3D" id="1.10.10.60">
    <property type="entry name" value="Homeodomain-like"/>
    <property type="match status" value="1"/>
</dbReference>
<comment type="similarity">
    <text evidence="7">Belongs to the HD-ZIP homeobox family. Class I subfamily.</text>
</comment>
<evidence type="ECO:0000256" key="5">
    <source>
        <dbReference type="ARBA" id="ARBA00023163"/>
    </source>
</evidence>
<dbReference type="PANTHER" id="PTHR24326">
    <property type="entry name" value="HOMEOBOX-LEUCINE ZIPPER PROTEIN"/>
    <property type="match status" value="1"/>
</dbReference>
<evidence type="ECO:0000256" key="3">
    <source>
        <dbReference type="ARBA" id="ARBA00023125"/>
    </source>
</evidence>
<dbReference type="PANTHER" id="PTHR24326:SF606">
    <property type="entry name" value="HOMEOBOX-LEUCINE ZIPPER PROTEIN ATHB-54"/>
    <property type="match status" value="1"/>
</dbReference>
<feature type="domain" description="Homeobox" evidence="12">
    <location>
        <begin position="98"/>
        <end position="158"/>
    </location>
</feature>
<dbReference type="EMBL" id="OZ019909">
    <property type="protein sequence ID" value="CAK9209191.1"/>
    <property type="molecule type" value="Genomic_DNA"/>
</dbReference>
<dbReference type="PROSITE" id="PS50071">
    <property type="entry name" value="HOMEOBOX_2"/>
    <property type="match status" value="1"/>
</dbReference>
<evidence type="ECO:0000259" key="12">
    <source>
        <dbReference type="PROSITE" id="PS50071"/>
    </source>
</evidence>
<comment type="subcellular location">
    <subcellularLocation>
        <location evidence="1 8 9">Nucleus</location>
    </subcellularLocation>
</comment>
<organism evidence="13 14">
    <name type="scientific">Sphagnum troendelagicum</name>
    <dbReference type="NCBI Taxonomy" id="128251"/>
    <lineage>
        <taxon>Eukaryota</taxon>
        <taxon>Viridiplantae</taxon>
        <taxon>Streptophyta</taxon>
        <taxon>Embryophyta</taxon>
        <taxon>Bryophyta</taxon>
        <taxon>Sphagnophytina</taxon>
        <taxon>Sphagnopsida</taxon>
        <taxon>Sphagnales</taxon>
        <taxon>Sphagnaceae</taxon>
        <taxon>Sphagnum</taxon>
    </lineage>
</organism>
<evidence type="ECO:0000256" key="9">
    <source>
        <dbReference type="RuleBase" id="RU000682"/>
    </source>
</evidence>
<dbReference type="PRINTS" id="PR00031">
    <property type="entry name" value="HTHREPRESSR"/>
</dbReference>
<evidence type="ECO:0000256" key="8">
    <source>
        <dbReference type="PROSITE-ProRule" id="PRU00108"/>
    </source>
</evidence>
<evidence type="ECO:0000256" key="4">
    <source>
        <dbReference type="ARBA" id="ARBA00023155"/>
    </source>
</evidence>
<feature type="DNA-binding region" description="Homeobox" evidence="8">
    <location>
        <begin position="100"/>
        <end position="159"/>
    </location>
</feature>
<dbReference type="SUPFAM" id="SSF46689">
    <property type="entry name" value="Homeodomain-like"/>
    <property type="match status" value="1"/>
</dbReference>
<dbReference type="InterPro" id="IPR017970">
    <property type="entry name" value="Homeobox_CS"/>
</dbReference>
<dbReference type="InterPro" id="IPR000047">
    <property type="entry name" value="HTH_motif"/>
</dbReference>
<evidence type="ECO:0000256" key="7">
    <source>
        <dbReference type="ARBA" id="ARBA00025748"/>
    </source>
</evidence>
<dbReference type="Proteomes" id="UP001497512">
    <property type="component" value="Chromosome 17"/>
</dbReference>
<keyword evidence="4 8" id="KW-0371">Homeobox</keyword>
<proteinExistence type="inferred from homology"/>
<keyword evidence="5" id="KW-0804">Transcription</keyword>
<evidence type="ECO:0000256" key="6">
    <source>
        <dbReference type="ARBA" id="ARBA00023242"/>
    </source>
</evidence>
<keyword evidence="2" id="KW-0805">Transcription regulation</keyword>
<dbReference type="Pfam" id="PF00046">
    <property type="entry name" value="Homeodomain"/>
    <property type="match status" value="1"/>
</dbReference>
<protein>
    <recommendedName>
        <fullName evidence="12">Homeobox domain-containing protein</fullName>
    </recommendedName>
</protein>
<feature type="compositionally biased region" description="Polar residues" evidence="11">
    <location>
        <begin position="91"/>
        <end position="100"/>
    </location>
</feature>
<feature type="coiled-coil region" evidence="10">
    <location>
        <begin position="157"/>
        <end position="198"/>
    </location>
</feature>
<dbReference type="PROSITE" id="PS00027">
    <property type="entry name" value="HOMEOBOX_1"/>
    <property type="match status" value="1"/>
</dbReference>
<dbReference type="Pfam" id="PF02183">
    <property type="entry name" value="HALZ"/>
    <property type="match status" value="1"/>
</dbReference>
<reference evidence="13" key="1">
    <citation type="submission" date="2024-02" db="EMBL/GenBank/DDBJ databases">
        <authorList>
            <consortium name="ELIXIR-Norway"/>
            <consortium name="Elixir Norway"/>
        </authorList>
    </citation>
    <scope>NUCLEOTIDE SEQUENCE</scope>
</reference>
<keyword evidence="6 8" id="KW-0539">Nucleus</keyword>
<keyword evidence="14" id="KW-1185">Reference proteome</keyword>
<evidence type="ECO:0000313" key="14">
    <source>
        <dbReference type="Proteomes" id="UP001497512"/>
    </source>
</evidence>
<feature type="region of interest" description="Disordered" evidence="11">
    <location>
        <begin position="1"/>
        <end position="20"/>
    </location>
</feature>
<keyword evidence="10" id="KW-0175">Coiled coil</keyword>
<name>A0ABP0TZF4_9BRYO</name>
<evidence type="ECO:0000256" key="10">
    <source>
        <dbReference type="SAM" id="Coils"/>
    </source>
</evidence>
<keyword evidence="3 8" id="KW-0238">DNA-binding</keyword>
<evidence type="ECO:0000256" key="11">
    <source>
        <dbReference type="SAM" id="MobiDB-lite"/>
    </source>
</evidence>
<evidence type="ECO:0000313" key="13">
    <source>
        <dbReference type="EMBL" id="CAK9209191.1"/>
    </source>
</evidence>
<gene>
    <name evidence="13" type="ORF">CSSPTR1EN2_LOCUS9560</name>
</gene>
<feature type="region of interest" description="Disordered" evidence="11">
    <location>
        <begin position="63"/>
        <end position="103"/>
    </location>
</feature>
<dbReference type="InterPro" id="IPR003106">
    <property type="entry name" value="Leu_zip_homeo"/>
</dbReference>
<evidence type="ECO:0000256" key="2">
    <source>
        <dbReference type="ARBA" id="ARBA00023015"/>
    </source>
</evidence>
<dbReference type="InterPro" id="IPR045224">
    <property type="entry name" value="HDZip_class_I_plant"/>
</dbReference>
<sequence>MQSKALYLGHSEPAPTSAPSTGCQLLLGFPGGVVGGSLEDAVVGCGQKRPSSFLYPTSFDTPPAAAAAAGEEDQAGDVDQDGSDEYYCSGGHNNNNNAVESSKKRRLTFEQVRSLERNFGLENKLEPERKMQLAKELGLQPRQVAVWFQNRRARWKTKQLERDYELLSSEYSRLKAEFEATVQEKERLKNELQKSTCNDVAICCPRSTLTPDGNFLQQQQDHLSPGGDSCLRALVSCSGDDDDLGAATASPQVLHQQRPSTSPSHVIKLEADGNSYQTDDHPSCNYFLSQLDEKAAMQPWWLDWS</sequence>
<evidence type="ECO:0000256" key="1">
    <source>
        <dbReference type="ARBA" id="ARBA00004123"/>
    </source>
</evidence>
<dbReference type="SMART" id="SM00389">
    <property type="entry name" value="HOX"/>
    <property type="match status" value="1"/>
</dbReference>
<dbReference type="InterPro" id="IPR001356">
    <property type="entry name" value="HD"/>
</dbReference>
<accession>A0ABP0TZF4</accession>
<dbReference type="InterPro" id="IPR009057">
    <property type="entry name" value="Homeodomain-like_sf"/>
</dbReference>